<dbReference type="EMBL" id="BOMN01000078">
    <property type="protein sequence ID" value="GIE22522.1"/>
    <property type="molecule type" value="Genomic_DNA"/>
</dbReference>
<protein>
    <recommendedName>
        <fullName evidence="3">GrpB protein</fullName>
    </recommendedName>
</protein>
<dbReference type="RefSeq" id="WP_203839612.1">
    <property type="nucleotide sequence ID" value="NZ_BAAATV010000022.1"/>
</dbReference>
<reference evidence="1 2" key="1">
    <citation type="submission" date="2021-01" db="EMBL/GenBank/DDBJ databases">
        <title>Whole genome shotgun sequence of Actinoplanes humidus NBRC 14915.</title>
        <authorList>
            <person name="Komaki H."/>
            <person name="Tamura T."/>
        </authorList>
    </citation>
    <scope>NUCLEOTIDE SEQUENCE [LARGE SCALE GENOMIC DNA]</scope>
    <source>
        <strain evidence="1 2">NBRC 14915</strain>
    </source>
</reference>
<gene>
    <name evidence="1" type="ORF">Ahu01nite_056240</name>
</gene>
<organism evidence="1 2">
    <name type="scientific">Winogradskya humida</name>
    <dbReference type="NCBI Taxonomy" id="113566"/>
    <lineage>
        <taxon>Bacteria</taxon>
        <taxon>Bacillati</taxon>
        <taxon>Actinomycetota</taxon>
        <taxon>Actinomycetes</taxon>
        <taxon>Micromonosporales</taxon>
        <taxon>Micromonosporaceae</taxon>
        <taxon>Winogradskya</taxon>
    </lineage>
</organism>
<evidence type="ECO:0000313" key="1">
    <source>
        <dbReference type="EMBL" id="GIE22522.1"/>
    </source>
</evidence>
<keyword evidence="2" id="KW-1185">Reference proteome</keyword>
<comment type="caution">
    <text evidence="1">The sequence shown here is derived from an EMBL/GenBank/DDBJ whole genome shotgun (WGS) entry which is preliminary data.</text>
</comment>
<dbReference type="PANTHER" id="PTHR34822">
    <property type="entry name" value="GRPB DOMAIN PROTEIN (AFU_ORTHOLOGUE AFUA_1G01530)"/>
    <property type="match status" value="1"/>
</dbReference>
<dbReference type="PANTHER" id="PTHR34822:SF1">
    <property type="entry name" value="GRPB FAMILY PROTEIN"/>
    <property type="match status" value="1"/>
</dbReference>
<dbReference type="Pfam" id="PF04229">
    <property type="entry name" value="GrpB"/>
    <property type="match status" value="1"/>
</dbReference>
<dbReference type="SUPFAM" id="SSF81301">
    <property type="entry name" value="Nucleotidyltransferase"/>
    <property type="match status" value="1"/>
</dbReference>
<dbReference type="InterPro" id="IPR043519">
    <property type="entry name" value="NT_sf"/>
</dbReference>
<name>A0ABQ3ZWH3_9ACTN</name>
<sequence length="201" mass="22700">MTEFPQDITERIVGTPEQEAEGMVGPPPEQWVGPVTIVDYDPSWPDRYNALQPPIDAALGDLIISAGHIGSTSVPGLAAKPVIDIDVVIDDTEDESRYVPALEHLGYRLLLRHPWWQGHRMLINAAADVHLHIWPRDAPEPVRHRLLRDWLRTHPGDRDLYATTKQHLARETADHPEDYTMAKNTVIDAIFTRIFAAHPQP</sequence>
<evidence type="ECO:0000313" key="2">
    <source>
        <dbReference type="Proteomes" id="UP000603200"/>
    </source>
</evidence>
<dbReference type="Gene3D" id="3.30.460.10">
    <property type="entry name" value="Beta Polymerase, domain 2"/>
    <property type="match status" value="1"/>
</dbReference>
<dbReference type="InterPro" id="IPR007344">
    <property type="entry name" value="GrpB/CoaE"/>
</dbReference>
<dbReference type="Proteomes" id="UP000603200">
    <property type="component" value="Unassembled WGS sequence"/>
</dbReference>
<evidence type="ECO:0008006" key="3">
    <source>
        <dbReference type="Google" id="ProtNLM"/>
    </source>
</evidence>
<accession>A0ABQ3ZWH3</accession>
<proteinExistence type="predicted"/>